<dbReference type="SUPFAM" id="SSF117281">
    <property type="entry name" value="Kelch motif"/>
    <property type="match status" value="1"/>
</dbReference>
<name>A0A914WP69_9BILA</name>
<dbReference type="Pfam" id="PF24681">
    <property type="entry name" value="Kelch_KLHDC2_KLHL20_DRC7"/>
    <property type="match status" value="1"/>
</dbReference>
<dbReference type="AlphaFoldDB" id="A0A914WP69"/>
<dbReference type="Gene3D" id="2.120.10.80">
    <property type="entry name" value="Kelch-type beta propeller"/>
    <property type="match status" value="2"/>
</dbReference>
<dbReference type="InterPro" id="IPR052637">
    <property type="entry name" value="KLHDC3-like"/>
</dbReference>
<evidence type="ECO:0000313" key="2">
    <source>
        <dbReference type="WBParaSite" id="PSAMB.scaffold443size50901.g5874.t1"/>
    </source>
</evidence>
<dbReference type="GO" id="GO:0003682">
    <property type="term" value="F:chromatin binding"/>
    <property type="evidence" value="ECO:0007669"/>
    <property type="project" value="InterPro"/>
</dbReference>
<dbReference type="InterPro" id="IPR015915">
    <property type="entry name" value="Kelch-typ_b-propeller"/>
</dbReference>
<dbReference type="FunFam" id="2.120.10.80:FF:000134">
    <property type="entry name" value="Kelch domain-containing protein, putative"/>
    <property type="match status" value="1"/>
</dbReference>
<protein>
    <submittedName>
        <fullName evidence="2">Kelch domain-containing protein 3</fullName>
    </submittedName>
</protein>
<dbReference type="Pfam" id="PF07646">
    <property type="entry name" value="Kelch_2"/>
    <property type="match status" value="1"/>
</dbReference>
<sequence>MHWTVRLDGGPRRVNHAAVAIGDKVYSFGGYCCGENYDTRQPIDVHVLDSVTYRWRSLPQLDVDCETAPYQRYGHTAVEYRGKAYIWGGRNDIDGASGLLHEYDPVSNSWRLLPTMGRAPPARDGHSACVIDDLMVVFGGFEEEFQRFSQETFVFNFRTNRWSELKTFGVAPAWRDFHTATAIGRRMYVFGGRSDQLGQFHSSRDVYFDKLKYLDLADTTWYEPDVFGDRPSGRRSHSAWCYRDKLYIFGGFSGALNRHFDDMYEFDPVPSRWTKINPVGLGPTARRRQCTVLVGRRVFLFGGTKPSRAPKTNPLTLQNNPLADLSDLFVFDYAPSLKELAAMTVLNSGQYETLVSCLPRDLRNDLQLMTQPNRISGPREELYG</sequence>
<dbReference type="InterPro" id="IPR011498">
    <property type="entry name" value="Kelch_2"/>
</dbReference>
<organism evidence="1 2">
    <name type="scientific">Plectus sambesii</name>
    <dbReference type="NCBI Taxonomy" id="2011161"/>
    <lineage>
        <taxon>Eukaryota</taxon>
        <taxon>Metazoa</taxon>
        <taxon>Ecdysozoa</taxon>
        <taxon>Nematoda</taxon>
        <taxon>Chromadorea</taxon>
        <taxon>Plectida</taxon>
        <taxon>Plectina</taxon>
        <taxon>Plectoidea</taxon>
        <taxon>Plectidae</taxon>
        <taxon>Plectus</taxon>
    </lineage>
</organism>
<reference evidence="2" key="1">
    <citation type="submission" date="2022-11" db="UniProtKB">
        <authorList>
            <consortium name="WormBaseParasite"/>
        </authorList>
    </citation>
    <scope>IDENTIFICATION</scope>
</reference>
<evidence type="ECO:0000313" key="1">
    <source>
        <dbReference type="Proteomes" id="UP000887566"/>
    </source>
</evidence>
<dbReference type="Proteomes" id="UP000887566">
    <property type="component" value="Unplaced"/>
</dbReference>
<accession>A0A914WP69</accession>
<dbReference type="WBParaSite" id="PSAMB.scaffold443size50901.g5874.t1">
    <property type="protein sequence ID" value="PSAMB.scaffold443size50901.g5874.t1"/>
    <property type="gene ID" value="PSAMB.scaffold443size50901.g5874"/>
</dbReference>
<dbReference type="GO" id="GO:0005737">
    <property type="term" value="C:cytoplasm"/>
    <property type="evidence" value="ECO:0007669"/>
    <property type="project" value="TreeGrafter"/>
</dbReference>
<dbReference type="PANTHER" id="PTHR46461:SF1">
    <property type="entry name" value="KELCH DOMAIN-CONTAINING PROTEIN 3"/>
    <property type="match status" value="1"/>
</dbReference>
<dbReference type="PANTHER" id="PTHR46461">
    <property type="entry name" value="KELCH DOMAIN-CONTAINING PROTEIN 3"/>
    <property type="match status" value="1"/>
</dbReference>
<proteinExistence type="predicted"/>
<keyword evidence="1" id="KW-1185">Reference proteome</keyword>